<protein>
    <recommendedName>
        <fullName evidence="7">RRM domain-containing protein</fullName>
    </recommendedName>
</protein>
<dbReference type="GO" id="GO:0005654">
    <property type="term" value="C:nucleoplasm"/>
    <property type="evidence" value="ECO:0007669"/>
    <property type="project" value="UniProtKB-SubCell"/>
</dbReference>
<feature type="region of interest" description="Disordered" evidence="5">
    <location>
        <begin position="587"/>
        <end position="618"/>
    </location>
</feature>
<dbReference type="PANTHER" id="PTHR13798:SF11">
    <property type="entry name" value="RNA-BINDING PROTEIN 7-RELATED"/>
    <property type="match status" value="1"/>
</dbReference>
<feature type="compositionally biased region" description="Basic and acidic residues" evidence="5">
    <location>
        <begin position="204"/>
        <end position="222"/>
    </location>
</feature>
<keyword evidence="6" id="KW-0812">Transmembrane</keyword>
<dbReference type="InterPro" id="IPR000504">
    <property type="entry name" value="RRM_dom"/>
</dbReference>
<keyword evidence="2 4" id="KW-0694">RNA-binding</keyword>
<evidence type="ECO:0000256" key="4">
    <source>
        <dbReference type="PROSITE-ProRule" id="PRU00176"/>
    </source>
</evidence>
<evidence type="ECO:0000259" key="7">
    <source>
        <dbReference type="PROSITE" id="PS50102"/>
    </source>
</evidence>
<comment type="subcellular location">
    <subcellularLocation>
        <location evidence="1">Nucleus</location>
        <location evidence="1">Nucleoplasm</location>
    </subcellularLocation>
</comment>
<dbReference type="AlphaFoldDB" id="A0ABD2K2E4"/>
<dbReference type="PROSITE" id="PS50102">
    <property type="entry name" value="RRM"/>
    <property type="match status" value="1"/>
</dbReference>
<proteinExistence type="predicted"/>
<accession>A0ABD2K2E4</accession>
<evidence type="ECO:0000256" key="2">
    <source>
        <dbReference type="ARBA" id="ARBA00022884"/>
    </source>
</evidence>
<keyword evidence="6" id="KW-0472">Membrane</keyword>
<keyword evidence="3" id="KW-0539">Nucleus</keyword>
<dbReference type="InterPro" id="IPR052285">
    <property type="entry name" value="NEXT_complex_subunit"/>
</dbReference>
<evidence type="ECO:0000313" key="8">
    <source>
        <dbReference type="EMBL" id="KAL3096988.1"/>
    </source>
</evidence>
<dbReference type="EMBL" id="JBICCN010000056">
    <property type="protein sequence ID" value="KAL3096988.1"/>
    <property type="molecule type" value="Genomic_DNA"/>
</dbReference>
<evidence type="ECO:0000256" key="5">
    <source>
        <dbReference type="SAM" id="MobiDB-lite"/>
    </source>
</evidence>
<dbReference type="SMART" id="SM00360">
    <property type="entry name" value="RRM"/>
    <property type="match status" value="1"/>
</dbReference>
<evidence type="ECO:0000256" key="3">
    <source>
        <dbReference type="ARBA" id="ARBA00023242"/>
    </source>
</evidence>
<evidence type="ECO:0000256" key="6">
    <source>
        <dbReference type="SAM" id="Phobius"/>
    </source>
</evidence>
<keyword evidence="6" id="KW-1133">Transmembrane helix</keyword>
<reference evidence="8 9" key="1">
    <citation type="submission" date="2024-10" db="EMBL/GenBank/DDBJ databases">
        <authorList>
            <person name="Kim D."/>
        </authorList>
    </citation>
    <scope>NUCLEOTIDE SEQUENCE [LARGE SCALE GENOMIC DNA]</scope>
    <source>
        <strain evidence="8">Taebaek</strain>
    </source>
</reference>
<sequence length="618" mass="69485">MSVKAAAPTSFWLCLITLSKMHLRRIYVFSCFLLLHLSFCVPFPYLEPSESLRQQIPKQQQNQQKTNQPENAVLKEAFEGDADKQTHIQQKGEEKLASEEVIEKETKFDHSVEDVTELRFPLDTVITQIEDDANNFHVQMELHQQGEPGTEKGTEKLEQAKLTFSPPPAAADEEALSISESDANDETFNKSGTKLNETEEEEDKSNRKEAKSKSEKVEEKANESNGKTANGTTEEEIGQNVAEQQREEAKGRTIAAIRKVGNGARSLPPIIDVGGIAAEEANEEEEQKKETDEKGKTELTWWDKIVLGLRCARHDCRETLIVKNEQLPRMINVYLRNLDGKVTEKLLEELFVQVGPVNFVTIRDPQQQHKGPHSADTTPKTSGNRYAFVEFADVESVLFACEVMDAVEIYGQKLKVQPRDNTLQRAIFTQMNMHTASWERHHAPAADSSIAGKGRPATRHSDIGVYNELERQSPGAGGGQRIVTFNRSHGGGGGGQFVVPRVSLVQAQKMRPLPVRSHAKAERLHHAQTWSPNPPPPLNFPYPSGGPSAEPPHQQIRIESPNVRHFRPQRGDHSMRNSFRDFLSFNSTDFGGRRSTPYPNRERGHLSRESAYHGKFNR</sequence>
<comment type="caution">
    <text evidence="8">The sequence shown here is derived from an EMBL/GenBank/DDBJ whole genome shotgun (WGS) entry which is preliminary data.</text>
</comment>
<gene>
    <name evidence="8" type="ORF">niasHS_002704</name>
</gene>
<feature type="compositionally biased region" description="Basic and acidic residues" evidence="5">
    <location>
        <begin position="600"/>
        <end position="612"/>
    </location>
</feature>
<dbReference type="InterPro" id="IPR035979">
    <property type="entry name" value="RBD_domain_sf"/>
</dbReference>
<feature type="transmembrane region" description="Helical" evidence="6">
    <location>
        <begin position="26"/>
        <end position="46"/>
    </location>
</feature>
<keyword evidence="9" id="KW-1185">Reference proteome</keyword>
<dbReference type="PANTHER" id="PTHR13798">
    <property type="entry name" value="RNA BINDING MOTIF RBM PROTEIN -RELATED"/>
    <property type="match status" value="1"/>
</dbReference>
<evidence type="ECO:0000313" key="9">
    <source>
        <dbReference type="Proteomes" id="UP001620645"/>
    </source>
</evidence>
<dbReference type="InterPro" id="IPR012677">
    <property type="entry name" value="Nucleotide-bd_a/b_plait_sf"/>
</dbReference>
<dbReference type="GO" id="GO:0003723">
    <property type="term" value="F:RNA binding"/>
    <property type="evidence" value="ECO:0007669"/>
    <property type="project" value="UniProtKB-UniRule"/>
</dbReference>
<evidence type="ECO:0000256" key="1">
    <source>
        <dbReference type="ARBA" id="ARBA00004642"/>
    </source>
</evidence>
<dbReference type="Gene3D" id="3.30.70.330">
    <property type="match status" value="1"/>
</dbReference>
<name>A0ABD2K2E4_HETSC</name>
<organism evidence="8 9">
    <name type="scientific">Heterodera schachtii</name>
    <name type="common">Sugarbeet cyst nematode worm</name>
    <name type="synonym">Tylenchus schachtii</name>
    <dbReference type="NCBI Taxonomy" id="97005"/>
    <lineage>
        <taxon>Eukaryota</taxon>
        <taxon>Metazoa</taxon>
        <taxon>Ecdysozoa</taxon>
        <taxon>Nematoda</taxon>
        <taxon>Chromadorea</taxon>
        <taxon>Rhabditida</taxon>
        <taxon>Tylenchina</taxon>
        <taxon>Tylenchomorpha</taxon>
        <taxon>Tylenchoidea</taxon>
        <taxon>Heteroderidae</taxon>
        <taxon>Heteroderinae</taxon>
        <taxon>Heterodera</taxon>
    </lineage>
</organism>
<feature type="region of interest" description="Disordered" evidence="5">
    <location>
        <begin position="166"/>
        <end position="249"/>
    </location>
</feature>
<dbReference type="Proteomes" id="UP001620645">
    <property type="component" value="Unassembled WGS sequence"/>
</dbReference>
<feature type="domain" description="RRM" evidence="7">
    <location>
        <begin position="331"/>
        <end position="421"/>
    </location>
</feature>
<dbReference type="SUPFAM" id="SSF54928">
    <property type="entry name" value="RNA-binding domain, RBD"/>
    <property type="match status" value="1"/>
</dbReference>